<evidence type="ECO:0000313" key="2">
    <source>
        <dbReference type="Proteomes" id="UP000442619"/>
    </source>
</evidence>
<keyword evidence="2" id="KW-1185">Reference proteome</keyword>
<dbReference type="Pfam" id="PF08238">
    <property type="entry name" value="Sel1"/>
    <property type="match status" value="10"/>
</dbReference>
<dbReference type="InterPro" id="IPR006597">
    <property type="entry name" value="Sel1-like"/>
</dbReference>
<gene>
    <name evidence="1" type="ORF">FYJ79_00460</name>
</gene>
<dbReference type="Gene3D" id="1.25.40.10">
    <property type="entry name" value="Tetratricopeptide repeat domain"/>
    <property type="match status" value="2"/>
</dbReference>
<accession>A0A844FQZ0</accession>
<dbReference type="Proteomes" id="UP000442619">
    <property type="component" value="Unassembled WGS sequence"/>
</dbReference>
<comment type="caution">
    <text evidence="1">The sequence shown here is derived from an EMBL/GenBank/DDBJ whole genome shotgun (WGS) entry which is preliminary data.</text>
</comment>
<protein>
    <submittedName>
        <fullName evidence="1">Sel1 repeat family protein</fullName>
    </submittedName>
</protein>
<reference evidence="1 2" key="1">
    <citation type="submission" date="2019-08" db="EMBL/GenBank/DDBJ databases">
        <title>In-depth cultivation of the pig gut microbiome towards novel bacterial diversity and tailored functional studies.</title>
        <authorList>
            <person name="Wylensek D."/>
            <person name="Hitch T.C.A."/>
            <person name="Clavel T."/>
        </authorList>
    </citation>
    <scope>NUCLEOTIDE SEQUENCE [LARGE SCALE GENOMIC DNA]</scope>
    <source>
        <strain evidence="1 2">CA-Schmier-601-WT-3</strain>
    </source>
</reference>
<dbReference type="PANTHER" id="PTHR11102:SF160">
    <property type="entry name" value="ERAD-ASSOCIATED E3 UBIQUITIN-PROTEIN LIGASE COMPONENT HRD3"/>
    <property type="match status" value="1"/>
</dbReference>
<dbReference type="PANTHER" id="PTHR11102">
    <property type="entry name" value="SEL-1-LIKE PROTEIN"/>
    <property type="match status" value="1"/>
</dbReference>
<evidence type="ECO:0000313" key="1">
    <source>
        <dbReference type="EMBL" id="MST88084.1"/>
    </source>
</evidence>
<dbReference type="RefSeq" id="WP_154514026.1">
    <property type="nucleotide sequence ID" value="NZ_VUNM01000001.1"/>
</dbReference>
<dbReference type="InterPro" id="IPR050767">
    <property type="entry name" value="Sel1_AlgK"/>
</dbReference>
<name>A0A844FQZ0_9FIRM</name>
<dbReference type="AlphaFoldDB" id="A0A844FQZ0"/>
<dbReference type="InterPro" id="IPR011990">
    <property type="entry name" value="TPR-like_helical_dom_sf"/>
</dbReference>
<organism evidence="1 2">
    <name type="scientific">Sharpea porci</name>
    <dbReference type="NCBI Taxonomy" id="2652286"/>
    <lineage>
        <taxon>Bacteria</taxon>
        <taxon>Bacillati</taxon>
        <taxon>Bacillota</taxon>
        <taxon>Erysipelotrichia</taxon>
        <taxon>Erysipelotrichales</taxon>
        <taxon>Coprobacillaceae</taxon>
        <taxon>Sharpea</taxon>
    </lineage>
</organism>
<sequence length="488" mass="55847">MATKRTKKKKNTPQKKNTYITKLRELAQENQPDACFQLGMEYFNGEHLSYNPERAFQYLEKSANLYYVPAMVELATSYMMARGVERDYEKAKQWAKRAESLGNKEAYSLLTQINFVQGQDESNKKEYQEALKGYQAGDVEETSHLGECYLYGIGVSCDKDKGLALLHEALDQGYKEAAMVIADAYFFDETLKSDAKALQYYQYGNKDNNKESLFMTGSIYINTYQDYDQGMAYLKKAAQYQSDQAAYQLAVFYLGDNPHVPQDREALKYYLKQALQAKYEDAFEFLDFLHNEQYLKDRDVLSLNDFIALSQIAAKTKRPEDLNRLAFDYFIAKRTDLALQYLKEAANLGHEQSLRLLQSLSINKNDPENSLISAASQGDEIDAMNLASFYFSGIIVEKNTEKALEWLQIAYGRGSYEAGSILGEFYLTGEHVAKDTKKAIPLLEDCAKHNNMRSLMILVDCYEKGIGVVKNKKKVELLKKQIARLENH</sequence>
<dbReference type="SUPFAM" id="SSF81901">
    <property type="entry name" value="HCP-like"/>
    <property type="match status" value="3"/>
</dbReference>
<proteinExistence type="predicted"/>
<dbReference type="EMBL" id="VUNM01000001">
    <property type="protein sequence ID" value="MST88084.1"/>
    <property type="molecule type" value="Genomic_DNA"/>
</dbReference>
<dbReference type="SMART" id="SM00671">
    <property type="entry name" value="SEL1"/>
    <property type="match status" value="10"/>
</dbReference>